<proteinExistence type="predicted"/>
<dbReference type="AlphaFoldDB" id="A0A816T7N3"/>
<dbReference type="EMBL" id="HG994359">
    <property type="protein sequence ID" value="CAF2094815.1"/>
    <property type="molecule type" value="Genomic_DNA"/>
</dbReference>
<accession>A0A816T7N3</accession>
<evidence type="ECO:0000313" key="1">
    <source>
        <dbReference type="EMBL" id="CAF2094815.1"/>
    </source>
</evidence>
<organism evidence="1">
    <name type="scientific">Brassica napus</name>
    <name type="common">Rape</name>
    <dbReference type="NCBI Taxonomy" id="3708"/>
    <lineage>
        <taxon>Eukaryota</taxon>
        <taxon>Viridiplantae</taxon>
        <taxon>Streptophyta</taxon>
        <taxon>Embryophyta</taxon>
        <taxon>Tracheophyta</taxon>
        <taxon>Spermatophyta</taxon>
        <taxon>Magnoliopsida</taxon>
        <taxon>eudicotyledons</taxon>
        <taxon>Gunneridae</taxon>
        <taxon>Pentapetalae</taxon>
        <taxon>rosids</taxon>
        <taxon>malvids</taxon>
        <taxon>Brassicales</taxon>
        <taxon>Brassicaceae</taxon>
        <taxon>Brassiceae</taxon>
        <taxon>Brassica</taxon>
    </lineage>
</organism>
<name>A0A816T7N3_BRANA</name>
<reference evidence="1" key="1">
    <citation type="submission" date="2021-01" db="EMBL/GenBank/DDBJ databases">
        <authorList>
            <consortium name="Genoscope - CEA"/>
            <person name="William W."/>
        </authorList>
    </citation>
    <scope>NUCLEOTIDE SEQUENCE</scope>
</reference>
<gene>
    <name evidence="1" type="ORF">DARMORV10_A05P07650.1</name>
</gene>
<protein>
    <submittedName>
        <fullName evidence="1">(rape) hypothetical protein</fullName>
    </submittedName>
</protein>
<sequence>MTQKNSIKSRIIQYPPIIIRLFTLTTLYNRVASRAKEERGARDRKAKKSSLLFLCYLSRIFHRGKDGEEKPQAGGFPAILSPLLGLLSGVAPILSVVGRLLTPTSALSSSA</sequence>
<dbReference type="Proteomes" id="UP001295469">
    <property type="component" value="Chromosome A05"/>
</dbReference>